<dbReference type="AlphaFoldDB" id="A0A2M9BJZ6"/>
<name>A0A2M9BJZ6_9ACTN</name>
<dbReference type="OrthoDB" id="9811718at2"/>
<evidence type="ECO:0000256" key="2">
    <source>
        <dbReference type="ARBA" id="ARBA00022692"/>
    </source>
</evidence>
<accession>A0A2M9BJZ6</accession>
<dbReference type="PANTHER" id="PTHR22773">
    <property type="entry name" value="NADH DEHYDROGENASE"/>
    <property type="match status" value="1"/>
</dbReference>
<feature type="transmembrane region" description="Helical" evidence="5">
    <location>
        <begin position="192"/>
        <end position="217"/>
    </location>
</feature>
<keyword evidence="2 5" id="KW-0812">Transmembrane</keyword>
<feature type="transmembrane region" description="Helical" evidence="5">
    <location>
        <begin position="359"/>
        <end position="383"/>
    </location>
</feature>
<evidence type="ECO:0000256" key="4">
    <source>
        <dbReference type="ARBA" id="ARBA00023136"/>
    </source>
</evidence>
<dbReference type="GO" id="GO:0048038">
    <property type="term" value="F:quinone binding"/>
    <property type="evidence" value="ECO:0007669"/>
    <property type="project" value="UniProtKB-KW"/>
</dbReference>
<comment type="subunit">
    <text evidence="5">NDH-1 is composed of 14 different subunits. Subunits NuoA, H, J, K, L, M, N constitute the membrane sector of the complex.</text>
</comment>
<sequence>MIEWSVIGVPLVVAVGAIVVLLTDAFVAQAGWRTAGGISAAALVGAGCWLGATGSSGGVALGFSWVLLVSTAVVVALCQVLDDDPAVPPGELSFLLLLSASGALTLAVARDFVTLVIALELLALPSIVLVGIRSGSLRGIRSAWTFFVLSVSASAVTLMGISLLYGVTGTLTYDGVLTSLQSQDRTDVGPEVLGAIVVLTLVGLLLKVGAVPFHLWIPDAYRGAPIPVAAYLSVVSKGGALAALLVVLAYPFLSLQPRWDVVIAVVAALSMTVGNIGALVQREMVSMLAWSSVAQAGFLLAPLVALRVNSPVVSAAPLRYLAVFALANLTAFAVAALVVRRFGGTDYDRLAGLARRDPVTGAALIMALLTLAGFPPAVIGLLAKYLVIQPVILGGYAWLAVAIALNIAAGLVYYLRLVVVVFAPRERWRTDPDDPQAATGGGEVTVVRPRRGGVAITEAIVVLGLLALVATSLYPTMLLGPLLP</sequence>
<dbReference type="GO" id="GO:0012505">
    <property type="term" value="C:endomembrane system"/>
    <property type="evidence" value="ECO:0007669"/>
    <property type="project" value="UniProtKB-SubCell"/>
</dbReference>
<reference evidence="8 9" key="1">
    <citation type="submission" date="2017-11" db="EMBL/GenBank/DDBJ databases">
        <title>Genomic Encyclopedia of Archaeal and Bacterial Type Strains, Phase II (KMG-II): From Individual Species to Whole Genera.</title>
        <authorList>
            <person name="Goeker M."/>
        </authorList>
    </citation>
    <scope>NUCLEOTIDE SEQUENCE [LARGE SCALE GENOMIC DNA]</scope>
    <source>
        <strain evidence="8 9">DSM 27763</strain>
    </source>
</reference>
<comment type="function">
    <text evidence="5">NDH-1 shuttles electrons from NADH, via FMN and iron-sulfur (Fe-S) centers, to quinones in the respiratory chain. The immediate electron acceptor for the enzyme in this species is believed to be a menaquinone. Couples the redox reaction to proton translocation (for every two electrons transferred, four hydrogen ions are translocated across the cytoplasmic membrane), and thus conserves the redox energy in a proton gradient.</text>
</comment>
<feature type="transmembrane region" description="Helical" evidence="5">
    <location>
        <begin position="34"/>
        <end position="52"/>
    </location>
</feature>
<evidence type="ECO:0000313" key="9">
    <source>
        <dbReference type="Proteomes" id="UP000230842"/>
    </source>
</evidence>
<feature type="domain" description="NADH:quinone oxidoreductase/Mrp antiporter transmembrane" evidence="7">
    <location>
        <begin position="109"/>
        <end position="402"/>
    </location>
</feature>
<gene>
    <name evidence="5" type="primary">nuoN</name>
    <name evidence="8" type="ORF">CLV56_2522</name>
</gene>
<comment type="similarity">
    <text evidence="5">Belongs to the complex I subunit 2 family.</text>
</comment>
<protein>
    <recommendedName>
        <fullName evidence="5">NADH-quinone oxidoreductase subunit N</fullName>
        <ecNumber evidence="5">7.1.1.-</ecNumber>
    </recommendedName>
    <alternativeName>
        <fullName evidence="5">NADH dehydrogenase I subunit N</fullName>
    </alternativeName>
    <alternativeName>
        <fullName evidence="5">NDH-1 subunit N</fullName>
    </alternativeName>
</protein>
<dbReference type="GO" id="GO:0042773">
    <property type="term" value="P:ATP synthesis coupled electron transport"/>
    <property type="evidence" value="ECO:0007669"/>
    <property type="project" value="InterPro"/>
</dbReference>
<dbReference type="GO" id="GO:0008137">
    <property type="term" value="F:NADH dehydrogenase (ubiquinone) activity"/>
    <property type="evidence" value="ECO:0007669"/>
    <property type="project" value="InterPro"/>
</dbReference>
<feature type="transmembrane region" description="Helical" evidence="5">
    <location>
        <begin position="454"/>
        <end position="474"/>
    </location>
</feature>
<feature type="transmembrane region" description="Helical" evidence="5">
    <location>
        <begin position="229"/>
        <end position="253"/>
    </location>
</feature>
<keyword evidence="5" id="KW-1003">Cell membrane</keyword>
<keyword evidence="3 5" id="KW-1133">Transmembrane helix</keyword>
<feature type="transmembrane region" description="Helical" evidence="5">
    <location>
        <begin position="6"/>
        <end position="27"/>
    </location>
</feature>
<evidence type="ECO:0000259" key="7">
    <source>
        <dbReference type="Pfam" id="PF00361"/>
    </source>
</evidence>
<keyword evidence="5" id="KW-0813">Transport</keyword>
<feature type="transmembrane region" description="Helical" evidence="5">
    <location>
        <begin position="395"/>
        <end position="419"/>
    </location>
</feature>
<dbReference type="RefSeq" id="WP_100414906.1">
    <property type="nucleotide sequence ID" value="NZ_PGEZ01000001.1"/>
</dbReference>
<evidence type="ECO:0000256" key="6">
    <source>
        <dbReference type="RuleBase" id="RU000320"/>
    </source>
</evidence>
<comment type="subcellular location">
    <subcellularLocation>
        <location evidence="5">Cell membrane</location>
        <topology evidence="5">Multi-pass membrane protein</topology>
    </subcellularLocation>
    <subcellularLocation>
        <location evidence="1">Endomembrane system</location>
        <topology evidence="1">Multi-pass membrane protein</topology>
    </subcellularLocation>
    <subcellularLocation>
        <location evidence="6">Membrane</location>
        <topology evidence="6">Multi-pass membrane protein</topology>
    </subcellularLocation>
</comment>
<feature type="transmembrane region" description="Helical" evidence="5">
    <location>
        <begin position="287"/>
        <end position="306"/>
    </location>
</feature>
<dbReference type="GO" id="GO:0005886">
    <property type="term" value="C:plasma membrane"/>
    <property type="evidence" value="ECO:0007669"/>
    <property type="project" value="UniProtKB-SubCell"/>
</dbReference>
<proteinExistence type="inferred from homology"/>
<keyword evidence="5" id="KW-0520">NAD</keyword>
<evidence type="ECO:0000256" key="3">
    <source>
        <dbReference type="ARBA" id="ARBA00022989"/>
    </source>
</evidence>
<organism evidence="8 9">
    <name type="scientific">Mumia flava</name>
    <dbReference type="NCBI Taxonomy" id="1348852"/>
    <lineage>
        <taxon>Bacteria</taxon>
        <taxon>Bacillati</taxon>
        <taxon>Actinomycetota</taxon>
        <taxon>Actinomycetes</taxon>
        <taxon>Propionibacteriales</taxon>
        <taxon>Nocardioidaceae</taxon>
        <taxon>Mumia</taxon>
    </lineage>
</organism>
<comment type="caution">
    <text evidence="8">The sequence shown here is derived from an EMBL/GenBank/DDBJ whole genome shotgun (WGS) entry which is preliminary data.</text>
</comment>
<dbReference type="InterPro" id="IPR010096">
    <property type="entry name" value="NADH-Q_OxRdtase_suN/2"/>
</dbReference>
<dbReference type="EC" id="7.1.1.-" evidence="5"/>
<keyword evidence="5" id="KW-0874">Quinone</keyword>
<feature type="transmembrane region" description="Helical" evidence="5">
    <location>
        <begin position="115"/>
        <end position="132"/>
    </location>
</feature>
<dbReference type="EMBL" id="PGEZ01000001">
    <property type="protein sequence ID" value="PJJ58275.1"/>
    <property type="molecule type" value="Genomic_DNA"/>
</dbReference>
<dbReference type="GO" id="GO:0050136">
    <property type="term" value="F:NADH dehydrogenase (quinone) (non-electrogenic) activity"/>
    <property type="evidence" value="ECO:0007669"/>
    <property type="project" value="UniProtKB-UniRule"/>
</dbReference>
<feature type="transmembrane region" description="Helical" evidence="5">
    <location>
        <begin position="58"/>
        <end position="80"/>
    </location>
</feature>
<keyword evidence="9" id="KW-1185">Reference proteome</keyword>
<feature type="transmembrane region" description="Helical" evidence="5">
    <location>
        <begin position="259"/>
        <end position="280"/>
    </location>
</feature>
<evidence type="ECO:0000313" key="8">
    <source>
        <dbReference type="EMBL" id="PJJ58275.1"/>
    </source>
</evidence>
<comment type="catalytic activity">
    <reaction evidence="5">
        <text>a quinone + NADH + 5 H(+)(in) = a quinol + NAD(+) + 4 H(+)(out)</text>
        <dbReference type="Rhea" id="RHEA:57888"/>
        <dbReference type="ChEBI" id="CHEBI:15378"/>
        <dbReference type="ChEBI" id="CHEBI:24646"/>
        <dbReference type="ChEBI" id="CHEBI:57540"/>
        <dbReference type="ChEBI" id="CHEBI:57945"/>
        <dbReference type="ChEBI" id="CHEBI:132124"/>
    </reaction>
</comment>
<evidence type="ECO:0000256" key="1">
    <source>
        <dbReference type="ARBA" id="ARBA00004127"/>
    </source>
</evidence>
<keyword evidence="5" id="KW-1278">Translocase</keyword>
<feature type="transmembrane region" description="Helical" evidence="5">
    <location>
        <begin position="318"/>
        <end position="339"/>
    </location>
</feature>
<keyword evidence="4 5" id="KW-0472">Membrane</keyword>
<dbReference type="Proteomes" id="UP000230842">
    <property type="component" value="Unassembled WGS sequence"/>
</dbReference>
<dbReference type="InterPro" id="IPR001750">
    <property type="entry name" value="ND/Mrp_TM"/>
</dbReference>
<dbReference type="Pfam" id="PF00361">
    <property type="entry name" value="Proton_antipo_M"/>
    <property type="match status" value="1"/>
</dbReference>
<evidence type="ECO:0000256" key="5">
    <source>
        <dbReference type="HAMAP-Rule" id="MF_00445"/>
    </source>
</evidence>
<feature type="transmembrane region" description="Helical" evidence="5">
    <location>
        <begin position="144"/>
        <end position="167"/>
    </location>
</feature>
<dbReference type="HAMAP" id="MF_00445">
    <property type="entry name" value="NDH1_NuoN_1"/>
    <property type="match status" value="1"/>
</dbReference>